<dbReference type="InterPro" id="IPR014711">
    <property type="entry name" value="TopoI_cat_a-hlx-sub_euk"/>
</dbReference>
<dbReference type="EC" id="5.6.2.1" evidence="3"/>
<dbReference type="PRINTS" id="PR00416">
    <property type="entry name" value="EUTPISMRASEI"/>
</dbReference>
<dbReference type="InterPro" id="IPR013500">
    <property type="entry name" value="TopoI_cat_euk"/>
</dbReference>
<dbReference type="GO" id="GO:0006265">
    <property type="term" value="P:DNA topological change"/>
    <property type="evidence" value="ECO:0007669"/>
    <property type="project" value="InterPro"/>
</dbReference>
<organism evidence="9 10">
    <name type="scientific">Knoellia locipacati</name>
    <dbReference type="NCBI Taxonomy" id="882824"/>
    <lineage>
        <taxon>Bacteria</taxon>
        <taxon>Bacillati</taxon>
        <taxon>Actinomycetota</taxon>
        <taxon>Actinomycetes</taxon>
        <taxon>Micrococcales</taxon>
        <taxon>Intrasporangiaceae</taxon>
        <taxon>Knoellia</taxon>
    </lineage>
</organism>
<keyword evidence="6 9" id="KW-0413">Isomerase</keyword>
<dbReference type="InterPro" id="IPR011010">
    <property type="entry name" value="DNA_brk_join_enz"/>
</dbReference>
<evidence type="ECO:0000256" key="1">
    <source>
        <dbReference type="ARBA" id="ARBA00000213"/>
    </source>
</evidence>
<gene>
    <name evidence="9" type="primary">topA_1</name>
    <name evidence="9" type="ORF">KLO01_13920</name>
</gene>
<dbReference type="Gene3D" id="3.90.15.10">
    <property type="entry name" value="Topoisomerase I, Chain A, domain 3"/>
    <property type="match status" value="1"/>
</dbReference>
<dbReference type="Gene3D" id="3.30.66.10">
    <property type="entry name" value="DNA topoisomerase I domain"/>
    <property type="match status" value="1"/>
</dbReference>
<dbReference type="AlphaFoldDB" id="A0A512SZF9"/>
<feature type="domain" description="DNA topoisomerase IB N-terminal" evidence="8">
    <location>
        <begin position="22"/>
        <end position="69"/>
    </location>
</feature>
<dbReference type="PROSITE" id="PS52038">
    <property type="entry name" value="TOPO_IB_2"/>
    <property type="match status" value="1"/>
</dbReference>
<dbReference type="InterPro" id="IPR035447">
    <property type="entry name" value="DNA_topo_I_N_sf"/>
</dbReference>
<evidence type="ECO:0000259" key="7">
    <source>
        <dbReference type="Pfam" id="PF01028"/>
    </source>
</evidence>
<feature type="domain" description="DNA topoisomerase I catalytic core eukaryotic-type" evidence="7">
    <location>
        <begin position="82"/>
        <end position="289"/>
    </location>
</feature>
<dbReference type="Pfam" id="PF01028">
    <property type="entry name" value="Topoisom_I"/>
    <property type="match status" value="1"/>
</dbReference>
<protein>
    <recommendedName>
        <fullName evidence="3">DNA topoisomerase</fullName>
        <ecNumber evidence="3">5.6.2.1</ecNumber>
    </recommendedName>
</protein>
<dbReference type="Pfam" id="PF21338">
    <property type="entry name" value="Top1B_N_bact"/>
    <property type="match status" value="1"/>
</dbReference>
<sequence length="331" mass="37449">MTRLRTVSPQDRGWTRRRAGKGFTYLDREGKRLPQPEVERIRSLAIPPAWEDVWICSVANGHIQAVGTDDAGRRQYLYHPDWRVKRDELKFQRILEAAEQLPAARRRVTRDLHRDGMPLERAAAVAVRLLDLGYFRIGNDVYTDANGSFGLTTLERQHVRKVGEGLVFAFDGKSGVSQKVTIRDEDVAAAIGEMRKRRSTSKRVLAYRTDSGWRDLEAPDVNAYLHDIFDAEVTAKDFRTWHATVHAAVGLASSPEPGDTQASRKRAVKEAVQQVSDYLGNTPTIAKNSYVDPRVIDRYDNGETITVPKATGRNPMRRQEAIEKEVRTLLS</sequence>
<dbReference type="EMBL" id="BKBA01000004">
    <property type="protein sequence ID" value="GEQ13345.1"/>
    <property type="molecule type" value="Genomic_DNA"/>
</dbReference>
<keyword evidence="10" id="KW-1185">Reference proteome</keyword>
<keyword evidence="4" id="KW-0799">Topoisomerase</keyword>
<dbReference type="SUPFAM" id="SSF56349">
    <property type="entry name" value="DNA breaking-rejoining enzymes"/>
    <property type="match status" value="1"/>
</dbReference>
<evidence type="ECO:0000256" key="5">
    <source>
        <dbReference type="ARBA" id="ARBA00023125"/>
    </source>
</evidence>
<evidence type="ECO:0000313" key="10">
    <source>
        <dbReference type="Proteomes" id="UP000321793"/>
    </source>
</evidence>
<evidence type="ECO:0000256" key="4">
    <source>
        <dbReference type="ARBA" id="ARBA00023029"/>
    </source>
</evidence>
<comment type="caution">
    <text evidence="9">The sequence shown here is derived from an EMBL/GenBank/DDBJ whole genome shotgun (WGS) entry which is preliminary data.</text>
</comment>
<accession>A0A512SZF9</accession>
<proteinExistence type="inferred from homology"/>
<dbReference type="GO" id="GO:0003677">
    <property type="term" value="F:DNA binding"/>
    <property type="evidence" value="ECO:0007669"/>
    <property type="project" value="UniProtKB-KW"/>
</dbReference>
<evidence type="ECO:0000256" key="2">
    <source>
        <dbReference type="ARBA" id="ARBA00006645"/>
    </source>
</evidence>
<evidence type="ECO:0000256" key="6">
    <source>
        <dbReference type="ARBA" id="ARBA00023235"/>
    </source>
</evidence>
<evidence type="ECO:0000313" key="9">
    <source>
        <dbReference type="EMBL" id="GEQ13345.1"/>
    </source>
</evidence>
<keyword evidence="5" id="KW-0238">DNA-binding</keyword>
<evidence type="ECO:0000256" key="3">
    <source>
        <dbReference type="ARBA" id="ARBA00012891"/>
    </source>
</evidence>
<evidence type="ECO:0000259" key="8">
    <source>
        <dbReference type="Pfam" id="PF21338"/>
    </source>
</evidence>
<comment type="similarity">
    <text evidence="2">Belongs to the type IB topoisomerase family.</text>
</comment>
<dbReference type="RefSeq" id="WP_186827948.1">
    <property type="nucleotide sequence ID" value="NZ_BAABDN010000001.1"/>
</dbReference>
<dbReference type="Gene3D" id="1.10.132.120">
    <property type="match status" value="1"/>
</dbReference>
<dbReference type="GO" id="GO:0003917">
    <property type="term" value="F:DNA topoisomerase type I (single strand cut, ATP-independent) activity"/>
    <property type="evidence" value="ECO:0007669"/>
    <property type="project" value="UniProtKB-EC"/>
</dbReference>
<name>A0A512SZF9_9MICO</name>
<comment type="catalytic activity">
    <reaction evidence="1">
        <text>ATP-independent breakage of single-stranded DNA, followed by passage and rejoining.</text>
        <dbReference type="EC" id="5.6.2.1"/>
    </reaction>
</comment>
<dbReference type="Proteomes" id="UP000321793">
    <property type="component" value="Unassembled WGS sequence"/>
</dbReference>
<reference evidence="9 10" key="1">
    <citation type="submission" date="2019-07" db="EMBL/GenBank/DDBJ databases">
        <title>Whole genome shotgun sequence of Knoellia locipacati NBRC 109775.</title>
        <authorList>
            <person name="Hosoyama A."/>
            <person name="Uohara A."/>
            <person name="Ohji S."/>
            <person name="Ichikawa N."/>
        </authorList>
    </citation>
    <scope>NUCLEOTIDE SEQUENCE [LARGE SCALE GENOMIC DNA]</scope>
    <source>
        <strain evidence="9 10">NBRC 109775</strain>
    </source>
</reference>
<dbReference type="SUPFAM" id="SSF55869">
    <property type="entry name" value="DNA topoisomerase I domain"/>
    <property type="match status" value="1"/>
</dbReference>
<dbReference type="InterPro" id="IPR049331">
    <property type="entry name" value="Top1B_N_bact"/>
</dbReference>
<dbReference type="InterPro" id="IPR001631">
    <property type="entry name" value="TopoI"/>
</dbReference>